<dbReference type="AlphaFoldDB" id="A0A553IG36"/>
<feature type="domain" description="RNA-binding S4" evidence="5">
    <location>
        <begin position="2"/>
        <end position="69"/>
    </location>
</feature>
<name>A0A553IG36_ACHLA</name>
<evidence type="ECO:0000256" key="3">
    <source>
        <dbReference type="ARBA" id="ARBA00023235"/>
    </source>
</evidence>
<dbReference type="SMART" id="SM00363">
    <property type="entry name" value="S4"/>
    <property type="match status" value="1"/>
</dbReference>
<evidence type="ECO:0000313" key="7">
    <source>
        <dbReference type="Proteomes" id="UP000315938"/>
    </source>
</evidence>
<dbReference type="Gene3D" id="3.30.70.1560">
    <property type="entry name" value="Alpha-L RNA-binding motif"/>
    <property type="match status" value="1"/>
</dbReference>
<sequence>MMRLDKFLSNLNYGSRKEIKLMVKNGLVKVGNLTVKSSDVKIDPNYDKIFVNGTEVIYKENVILSFYKPAGYLSSHKAEIYPSLFELIGAPYNQYDLKIAGRLDYDSEGLVILTTSGDLVHQITHPKKKIRKVYEAKLDKHFNESSKLKLLQGVEIMGEDGMPYIGIALDLHYKEDVAYITIDEGKFHQVKKMFLEVGFLVTNLKRIQIGALTLDLEPGTYKEIEENDIFGR</sequence>
<dbReference type="Proteomes" id="UP000315938">
    <property type="component" value="Unassembled WGS sequence"/>
</dbReference>
<dbReference type="GO" id="GO:0003723">
    <property type="term" value="F:RNA binding"/>
    <property type="evidence" value="ECO:0007669"/>
    <property type="project" value="UniProtKB-KW"/>
</dbReference>
<gene>
    <name evidence="6" type="ORF">FNV44_05530</name>
</gene>
<comment type="caution">
    <text evidence="6">The sequence shown here is derived from an EMBL/GenBank/DDBJ whole genome shotgun (WGS) entry which is preliminary data.</text>
</comment>
<keyword evidence="2 4" id="KW-0694">RNA-binding</keyword>
<dbReference type="SUPFAM" id="SSF55174">
    <property type="entry name" value="Alpha-L RNA-binding motif"/>
    <property type="match status" value="1"/>
</dbReference>
<dbReference type="InterPro" id="IPR006145">
    <property type="entry name" value="PsdUridine_synth_RsuA/RluA"/>
</dbReference>
<dbReference type="PANTHER" id="PTHR47683">
    <property type="entry name" value="PSEUDOURIDINE SYNTHASE FAMILY PROTEIN-RELATED"/>
    <property type="match status" value="1"/>
</dbReference>
<keyword evidence="3" id="KW-0413">Isomerase</keyword>
<dbReference type="InterPro" id="IPR042092">
    <property type="entry name" value="PsdUridine_s_RsuA/RluB/E/F_cat"/>
</dbReference>
<evidence type="ECO:0000259" key="5">
    <source>
        <dbReference type="SMART" id="SM00363"/>
    </source>
</evidence>
<dbReference type="Pfam" id="PF01479">
    <property type="entry name" value="S4"/>
    <property type="match status" value="1"/>
</dbReference>
<dbReference type="RefSeq" id="WP_041634276.1">
    <property type="nucleotide sequence ID" value="NZ_JACAOE010000002.1"/>
</dbReference>
<proteinExistence type="inferred from homology"/>
<dbReference type="PANTHER" id="PTHR47683:SF4">
    <property type="entry name" value="PSEUDOURIDINE SYNTHASE"/>
    <property type="match status" value="1"/>
</dbReference>
<evidence type="ECO:0000256" key="2">
    <source>
        <dbReference type="ARBA" id="ARBA00022884"/>
    </source>
</evidence>
<protein>
    <submittedName>
        <fullName evidence="6">rRNA pseudouridine synthase</fullName>
    </submittedName>
</protein>
<evidence type="ECO:0000256" key="1">
    <source>
        <dbReference type="ARBA" id="ARBA00008348"/>
    </source>
</evidence>
<dbReference type="GO" id="GO:0000455">
    <property type="term" value="P:enzyme-directed rRNA pseudouridine synthesis"/>
    <property type="evidence" value="ECO:0007669"/>
    <property type="project" value="UniProtKB-ARBA"/>
</dbReference>
<evidence type="ECO:0000256" key="4">
    <source>
        <dbReference type="PROSITE-ProRule" id="PRU00182"/>
    </source>
</evidence>
<dbReference type="InterPro" id="IPR036986">
    <property type="entry name" value="S4_RNA-bd_sf"/>
</dbReference>
<evidence type="ECO:0000313" key="6">
    <source>
        <dbReference type="EMBL" id="TRX99168.1"/>
    </source>
</evidence>
<dbReference type="SUPFAM" id="SSF55120">
    <property type="entry name" value="Pseudouridine synthase"/>
    <property type="match status" value="1"/>
</dbReference>
<dbReference type="EMBL" id="VKID01000002">
    <property type="protein sequence ID" value="TRX99168.1"/>
    <property type="molecule type" value="Genomic_DNA"/>
</dbReference>
<dbReference type="CDD" id="cd00165">
    <property type="entry name" value="S4"/>
    <property type="match status" value="1"/>
</dbReference>
<dbReference type="InterPro" id="IPR050343">
    <property type="entry name" value="RsuA_PseudoU_synthase"/>
</dbReference>
<dbReference type="InterPro" id="IPR002942">
    <property type="entry name" value="S4_RNA-bd"/>
</dbReference>
<dbReference type="Gene3D" id="3.30.70.580">
    <property type="entry name" value="Pseudouridine synthase I, catalytic domain, N-terminal subdomain"/>
    <property type="match status" value="1"/>
</dbReference>
<dbReference type="InterPro" id="IPR018496">
    <property type="entry name" value="PsdUridine_synth_RsuA/RluB_CS"/>
</dbReference>
<dbReference type="GO" id="GO:0120159">
    <property type="term" value="F:rRNA pseudouridine synthase activity"/>
    <property type="evidence" value="ECO:0007669"/>
    <property type="project" value="UniProtKB-ARBA"/>
</dbReference>
<accession>A0A553IG36</accession>
<reference evidence="6 7" key="1">
    <citation type="submission" date="2019-07" db="EMBL/GenBank/DDBJ databases">
        <title>Genome sequence of Acholeplasma laidlawii strain with increased resistance to erythromycin.</title>
        <authorList>
            <person name="Medvedeva E.S."/>
            <person name="Baranova N.B."/>
            <person name="Siniagina M.N."/>
            <person name="Mouzykantov A."/>
            <person name="Chernova O.A."/>
            <person name="Chernov V.M."/>
        </authorList>
    </citation>
    <scope>NUCLEOTIDE SEQUENCE [LARGE SCALE GENOMIC DNA]</scope>
    <source>
        <strain evidence="6 7">PG8REry</strain>
    </source>
</reference>
<dbReference type="InterPro" id="IPR020094">
    <property type="entry name" value="TruA/RsuA/RluB/E/F_N"/>
</dbReference>
<dbReference type="Pfam" id="PF00849">
    <property type="entry name" value="PseudoU_synth_2"/>
    <property type="match status" value="1"/>
</dbReference>
<dbReference type="PROSITE" id="PS01149">
    <property type="entry name" value="PSI_RSU"/>
    <property type="match status" value="1"/>
</dbReference>
<comment type="similarity">
    <text evidence="1">Belongs to the pseudouridine synthase RsuA family.</text>
</comment>
<dbReference type="InterPro" id="IPR020103">
    <property type="entry name" value="PsdUridine_synth_cat_dom_sf"/>
</dbReference>
<dbReference type="PROSITE" id="PS50889">
    <property type="entry name" value="S4"/>
    <property type="match status" value="1"/>
</dbReference>
<organism evidence="6 7">
    <name type="scientific">Acholeplasma laidlawii</name>
    <dbReference type="NCBI Taxonomy" id="2148"/>
    <lineage>
        <taxon>Bacteria</taxon>
        <taxon>Bacillati</taxon>
        <taxon>Mycoplasmatota</taxon>
        <taxon>Mollicutes</taxon>
        <taxon>Acholeplasmatales</taxon>
        <taxon>Acholeplasmataceae</taxon>
        <taxon>Acholeplasma</taxon>
    </lineage>
</organism>
<dbReference type="Gene3D" id="3.10.290.10">
    <property type="entry name" value="RNA-binding S4 domain"/>
    <property type="match status" value="1"/>
</dbReference>